<comment type="caution">
    <text evidence="2">The sequence shown here is derived from an EMBL/GenBank/DDBJ whole genome shotgun (WGS) entry which is preliminary data.</text>
</comment>
<dbReference type="VEuPathDB" id="FungiDB:CJJ09_002965"/>
<dbReference type="EMBL" id="LGST01000020">
    <property type="protein sequence ID" value="KNE00078.1"/>
    <property type="molecule type" value="Genomic_DNA"/>
</dbReference>
<dbReference type="PANTHER" id="PTHR43435">
    <property type="entry name" value="RIBULOKINASE"/>
    <property type="match status" value="1"/>
</dbReference>
<gene>
    <name evidence="2" type="ORF">QG37_03025</name>
</gene>
<evidence type="ECO:0000259" key="1">
    <source>
        <dbReference type="Pfam" id="PF02782"/>
    </source>
</evidence>
<dbReference type="GO" id="GO:0019150">
    <property type="term" value="F:D-ribulokinase activity"/>
    <property type="evidence" value="ECO:0007669"/>
    <property type="project" value="TreeGrafter"/>
</dbReference>
<dbReference type="VEuPathDB" id="FungiDB:CJJ07_001519"/>
<dbReference type="AlphaFoldDB" id="A0A0L0P0Z7"/>
<sequence length="546" mass="60450">MIGIDVGSDLVRMCIRDSIGSAECCLERPLHRKVSGVKNTMSSEALWSNIITLLAEGNISIKKSDTPKKSDVQDADCPETGRRVFVAATCSMAVVERVEVNGRKFLRPLEEDIIVWMDSRASAQAQWLSERLDALVLQQIGGQITPEMGIAKLRWVYEKYQGSGKEVLVFELYDWVSYLFAAGGLSNGMVECLQGDVVECHPQSRAMDGSVKGWGKSVLDIVFGKTDEVRIGHVPTQFRKGRKGALCFAGEPIAKNKVLGGVVLHGCIDCYAGVVAQMAAKKSIPEKVASENEIVALDMVAGTLTCFVASIPSASLPIDGLWGPFDQLMETPVYAFGQPATGKLFEQLLGPGDTFESLESLAISLEKRLGQPLVVLAKNHFYYGDRYGNRSPYGDFAMDEVRVKGFNADQNSGVVPFRNDEDEKCLRYYLLIEFLVFQTKELAQKLGPLDLVRVSGSQAKNKRFMRLLQHFAFQNGRCPVVEVVGGNATYSGARAGATIATGQGDVERRVLETEELLPEISRLLERKYKFYLELSSWQHRFRRAMR</sequence>
<dbReference type="Proteomes" id="UP000037122">
    <property type="component" value="Unassembled WGS sequence"/>
</dbReference>
<dbReference type="VEuPathDB" id="FungiDB:CJI96_0001390"/>
<dbReference type="Pfam" id="PF02782">
    <property type="entry name" value="FGGY_C"/>
    <property type="match status" value="1"/>
</dbReference>
<dbReference type="VEuPathDB" id="FungiDB:QG37_03025"/>
<dbReference type="VEuPathDB" id="FungiDB:CJJ09_002966"/>
<reference evidence="3" key="1">
    <citation type="journal article" date="2015" name="BMC Genomics">
        <title>Draft genome of a commonly misdiagnosed multidrug resistant pathogen Candida auris.</title>
        <authorList>
            <person name="Chatterjee S."/>
            <person name="Alampalli S.V."/>
            <person name="Nageshan R.K."/>
            <person name="Chettiar S.T."/>
            <person name="Joshi S."/>
            <person name="Tatu U.S."/>
        </authorList>
    </citation>
    <scope>NUCLEOTIDE SEQUENCE [LARGE SCALE GENOMIC DNA]</scope>
    <source>
        <strain evidence="3">6684</strain>
    </source>
</reference>
<dbReference type="GO" id="GO:0005737">
    <property type="term" value="C:cytoplasm"/>
    <property type="evidence" value="ECO:0007669"/>
    <property type="project" value="TreeGrafter"/>
</dbReference>
<dbReference type="Gene3D" id="3.30.420.40">
    <property type="match status" value="2"/>
</dbReference>
<dbReference type="PANTHER" id="PTHR43435:SF1">
    <property type="entry name" value="PROTEIN MPA43"/>
    <property type="match status" value="1"/>
</dbReference>
<dbReference type="InterPro" id="IPR043129">
    <property type="entry name" value="ATPase_NBD"/>
</dbReference>
<dbReference type="VEuPathDB" id="FungiDB:B9J08_001003"/>
<accession>A0A0L0P0Z7</accession>
<organism evidence="2 3">
    <name type="scientific">Candidozyma auris</name>
    <name type="common">Yeast</name>
    <name type="synonym">Candida auris</name>
    <dbReference type="NCBI Taxonomy" id="498019"/>
    <lineage>
        <taxon>Eukaryota</taxon>
        <taxon>Fungi</taxon>
        <taxon>Dikarya</taxon>
        <taxon>Ascomycota</taxon>
        <taxon>Saccharomycotina</taxon>
        <taxon>Pichiomycetes</taxon>
        <taxon>Metschnikowiaceae</taxon>
        <taxon>Candidozyma</taxon>
    </lineage>
</organism>
<protein>
    <recommendedName>
        <fullName evidence="1">Carbohydrate kinase FGGY C-terminal domain-containing protein</fullName>
    </recommendedName>
</protein>
<dbReference type="InterPro" id="IPR018485">
    <property type="entry name" value="FGGY_C"/>
</dbReference>
<evidence type="ECO:0000313" key="3">
    <source>
        <dbReference type="Proteomes" id="UP000037122"/>
    </source>
</evidence>
<name>A0A0L0P0Z7_CANAR</name>
<dbReference type="SUPFAM" id="SSF53067">
    <property type="entry name" value="Actin-like ATPase domain"/>
    <property type="match status" value="2"/>
</dbReference>
<evidence type="ECO:0000313" key="2">
    <source>
        <dbReference type="EMBL" id="KNE00078.1"/>
    </source>
</evidence>
<dbReference type="GO" id="GO:0019321">
    <property type="term" value="P:pentose metabolic process"/>
    <property type="evidence" value="ECO:0007669"/>
    <property type="project" value="TreeGrafter"/>
</dbReference>
<feature type="domain" description="Carbohydrate kinase FGGY C-terminal" evidence="1">
    <location>
        <begin position="299"/>
        <end position="468"/>
    </location>
</feature>
<proteinExistence type="predicted"/>
<dbReference type="VEuPathDB" id="FungiDB:CJI97_001023"/>